<keyword evidence="3" id="KW-0808">Transferase</keyword>
<evidence type="ECO:0000256" key="2">
    <source>
        <dbReference type="ARBA" id="ARBA00022527"/>
    </source>
</evidence>
<evidence type="ECO:0000256" key="7">
    <source>
        <dbReference type="SAM" id="MobiDB-lite"/>
    </source>
</evidence>
<proteinExistence type="predicted"/>
<dbReference type="InterPro" id="IPR008266">
    <property type="entry name" value="Tyr_kinase_AS"/>
</dbReference>
<dbReference type="InterPro" id="IPR000719">
    <property type="entry name" value="Prot_kinase_dom"/>
</dbReference>
<evidence type="ECO:0000313" key="9">
    <source>
        <dbReference type="EMBL" id="MBT8796908.1"/>
    </source>
</evidence>
<keyword evidence="2 9" id="KW-0723">Serine/threonine-protein kinase</keyword>
<dbReference type="InterPro" id="IPR011009">
    <property type="entry name" value="Kinase-like_dom_sf"/>
</dbReference>
<keyword evidence="6" id="KW-0067">ATP-binding</keyword>
<comment type="caution">
    <text evidence="9">The sequence shown here is derived from an EMBL/GenBank/DDBJ whole genome shotgun (WGS) entry which is preliminary data.</text>
</comment>
<dbReference type="Proteomes" id="UP000740605">
    <property type="component" value="Unassembled WGS sequence"/>
</dbReference>
<dbReference type="SUPFAM" id="SSF56112">
    <property type="entry name" value="Protein kinase-like (PK-like)"/>
    <property type="match status" value="1"/>
</dbReference>
<keyword evidence="4" id="KW-0547">Nucleotide-binding</keyword>
<dbReference type="Pfam" id="PF00069">
    <property type="entry name" value="Pkinase"/>
    <property type="match status" value="1"/>
</dbReference>
<evidence type="ECO:0000256" key="3">
    <source>
        <dbReference type="ARBA" id="ARBA00022679"/>
    </source>
</evidence>
<evidence type="ECO:0000256" key="1">
    <source>
        <dbReference type="ARBA" id="ARBA00012513"/>
    </source>
</evidence>
<dbReference type="EC" id="2.7.11.1" evidence="1"/>
<evidence type="ECO:0000256" key="4">
    <source>
        <dbReference type="ARBA" id="ARBA00022741"/>
    </source>
</evidence>
<organism evidence="9 10">
    <name type="scientific">Microbacterium flavum</name>
    <dbReference type="NCBI Taxonomy" id="415216"/>
    <lineage>
        <taxon>Bacteria</taxon>
        <taxon>Bacillati</taxon>
        <taxon>Actinomycetota</taxon>
        <taxon>Actinomycetes</taxon>
        <taxon>Micrococcales</taxon>
        <taxon>Microbacteriaceae</taxon>
        <taxon>Microbacterium</taxon>
    </lineage>
</organism>
<evidence type="ECO:0000313" key="10">
    <source>
        <dbReference type="Proteomes" id="UP000740605"/>
    </source>
</evidence>
<dbReference type="PROSITE" id="PS00109">
    <property type="entry name" value="PROTEIN_KINASE_TYR"/>
    <property type="match status" value="1"/>
</dbReference>
<reference evidence="9 10" key="1">
    <citation type="submission" date="2021-03" db="EMBL/GenBank/DDBJ databases">
        <title>Microbacterium pauli sp. nov., isolated from microfiltered milk.</title>
        <authorList>
            <person name="Bellassi P."/>
            <person name="Fontana A."/>
            <person name="Callegari M.L."/>
            <person name="Lorenzo M."/>
            <person name="Cappa F."/>
        </authorList>
    </citation>
    <scope>NUCLEOTIDE SEQUENCE [LARGE SCALE GENOMIC DNA]</scope>
    <source>
        <strain evidence="9 10">DSM 18909</strain>
    </source>
</reference>
<accession>A0ABS5XUV5</accession>
<dbReference type="PROSITE" id="PS50011">
    <property type="entry name" value="PROTEIN_KINASE_DOM"/>
    <property type="match status" value="1"/>
</dbReference>
<protein>
    <recommendedName>
        <fullName evidence="1">non-specific serine/threonine protein kinase</fullName>
        <ecNumber evidence="1">2.7.11.1</ecNumber>
    </recommendedName>
</protein>
<gene>
    <name evidence="9" type="ORF">J0P97_02310</name>
</gene>
<dbReference type="CDD" id="cd14014">
    <property type="entry name" value="STKc_PknB_like"/>
    <property type="match status" value="1"/>
</dbReference>
<dbReference type="GO" id="GO:0004674">
    <property type="term" value="F:protein serine/threonine kinase activity"/>
    <property type="evidence" value="ECO:0007669"/>
    <property type="project" value="UniProtKB-KW"/>
</dbReference>
<dbReference type="EMBL" id="JAFLHG010000002">
    <property type="protein sequence ID" value="MBT8796908.1"/>
    <property type="molecule type" value="Genomic_DNA"/>
</dbReference>
<keyword evidence="5 9" id="KW-0418">Kinase</keyword>
<evidence type="ECO:0000256" key="6">
    <source>
        <dbReference type="ARBA" id="ARBA00022840"/>
    </source>
</evidence>
<sequence>MAPIAIGGSSTVWRARDMRDDRVCALKVLRQRDGAQLLRFAREQAIRIDHPHVVAPSAWGADDGSIAIACELVSGGSLAGLVADYGALGEGTVVTILDQLLSALGAVHAAGIVHRDVTPANVLLRATGSGPLDVALVDFGIAAGPDDPRLTHAGFVVGTPGYVPPEVVQGLGLVRPDHDLYALGCLARVLLAGGEDAPAVAPADDALARTVASMTAPDRGDRPADVAAAAELLRGAVRDPHPLDRDGDPIEVFDHLSGEGAHDAEAGADADAPGEPDPTPAGAGTAAGTDAPGGTPLTGSGGSTGRRGISVWIAAVSAVAIALLVWGVLQLPAVPEESPPGPTPTVSADACTWVDEGDTRAGPTGAERCVRTADGYVWNPIEP</sequence>
<feature type="domain" description="Protein kinase" evidence="8">
    <location>
        <begin position="1"/>
        <end position="258"/>
    </location>
</feature>
<keyword evidence="10" id="KW-1185">Reference proteome</keyword>
<dbReference type="SMART" id="SM00220">
    <property type="entry name" value="S_TKc"/>
    <property type="match status" value="1"/>
</dbReference>
<feature type="compositionally biased region" description="Low complexity" evidence="7">
    <location>
        <begin position="280"/>
        <end position="298"/>
    </location>
</feature>
<dbReference type="PANTHER" id="PTHR43289:SF6">
    <property type="entry name" value="SERINE_THREONINE-PROTEIN KINASE NEKL-3"/>
    <property type="match status" value="1"/>
</dbReference>
<evidence type="ECO:0000259" key="8">
    <source>
        <dbReference type="PROSITE" id="PS50011"/>
    </source>
</evidence>
<name>A0ABS5XUV5_9MICO</name>
<evidence type="ECO:0000256" key="5">
    <source>
        <dbReference type="ARBA" id="ARBA00022777"/>
    </source>
</evidence>
<dbReference type="PANTHER" id="PTHR43289">
    <property type="entry name" value="MITOGEN-ACTIVATED PROTEIN KINASE KINASE KINASE 20-RELATED"/>
    <property type="match status" value="1"/>
</dbReference>
<dbReference type="RefSeq" id="WP_215486168.1">
    <property type="nucleotide sequence ID" value="NZ_BAAAPJ010000001.1"/>
</dbReference>
<feature type="region of interest" description="Disordered" evidence="7">
    <location>
        <begin position="262"/>
        <end position="304"/>
    </location>
</feature>
<dbReference type="Gene3D" id="1.10.510.10">
    <property type="entry name" value="Transferase(Phosphotransferase) domain 1"/>
    <property type="match status" value="1"/>
</dbReference>